<keyword evidence="1" id="KW-0472">Membrane</keyword>
<dbReference type="HOGENOM" id="CLU_3297287_0_0_9"/>
<keyword evidence="1" id="KW-1133">Transmembrane helix</keyword>
<gene>
    <name evidence="2" type="ordered locus">SP70585_1843</name>
</gene>
<protein>
    <submittedName>
        <fullName evidence="2">Uncharacterized protein</fullName>
    </submittedName>
</protein>
<feature type="transmembrane region" description="Helical" evidence="1">
    <location>
        <begin position="6"/>
        <end position="32"/>
    </location>
</feature>
<evidence type="ECO:0000256" key="1">
    <source>
        <dbReference type="SAM" id="Phobius"/>
    </source>
</evidence>
<evidence type="ECO:0000313" key="3">
    <source>
        <dbReference type="Proteomes" id="UP000002211"/>
    </source>
</evidence>
<keyword evidence="1" id="KW-0812">Transmembrane</keyword>
<sequence length="40" mass="4947">MSLLCSIFAIPFLFIFVFYFFKIKLRILLIIIKDFIKKFR</sequence>
<dbReference type="KEGG" id="snm:SP70585_1843"/>
<organism evidence="2 3">
    <name type="scientific">Streptococcus pneumoniae (strain 70585)</name>
    <dbReference type="NCBI Taxonomy" id="488221"/>
    <lineage>
        <taxon>Bacteria</taxon>
        <taxon>Bacillati</taxon>
        <taxon>Bacillota</taxon>
        <taxon>Bacilli</taxon>
        <taxon>Lactobacillales</taxon>
        <taxon>Streptococcaceae</taxon>
        <taxon>Streptococcus</taxon>
    </lineage>
</organism>
<dbReference type="EMBL" id="CP000918">
    <property type="protein sequence ID" value="ACO17292.1"/>
    <property type="molecule type" value="Genomic_DNA"/>
</dbReference>
<proteinExistence type="predicted"/>
<dbReference type="AlphaFoldDB" id="C1C936"/>
<reference evidence="3" key="1">
    <citation type="journal article" date="2010" name="Genome Biol.">
        <title>Structure and dynamics of the pan-genome of Streptococcus pneumoniae and closely related species.</title>
        <authorList>
            <person name="Donati C."/>
            <person name="Hiller N.L."/>
            <person name="Tettelin H."/>
            <person name="Muzzi A."/>
            <person name="Croucher N.J."/>
            <person name="Angiuoli S.V."/>
            <person name="Oggioni M."/>
            <person name="Dunning Hotopp J.C."/>
            <person name="Hu F.Z."/>
            <person name="Riley D.R."/>
            <person name="Covacci A."/>
            <person name="Mitchell T.J."/>
            <person name="Bentley S.D."/>
            <person name="Kilian M."/>
            <person name="Ehrlich G.D."/>
            <person name="Rappuoli R."/>
            <person name="Moxon E.R."/>
            <person name="Masignani V."/>
        </authorList>
    </citation>
    <scope>NUCLEOTIDE SEQUENCE [LARGE SCALE GENOMIC DNA]</scope>
    <source>
        <strain evidence="3">70585</strain>
    </source>
</reference>
<accession>C1C936</accession>
<name>C1C936_STRP7</name>
<evidence type="ECO:0000313" key="2">
    <source>
        <dbReference type="EMBL" id="ACO17292.1"/>
    </source>
</evidence>
<dbReference type="Proteomes" id="UP000002211">
    <property type="component" value="Chromosome"/>
</dbReference>